<comment type="caution">
    <text evidence="1">The sequence shown here is derived from an EMBL/GenBank/DDBJ whole genome shotgun (WGS) entry which is preliminary data.</text>
</comment>
<dbReference type="EMBL" id="JSCE01000017">
    <property type="protein sequence ID" value="KHM53096.1"/>
    <property type="molecule type" value="Genomic_DNA"/>
</dbReference>
<name>A0A0B2K2V0_9FIRM</name>
<proteinExistence type="predicted"/>
<sequence>MYRKKNRELQSQIQFISLEDLVPKDHILRAIDRAIDFSFIYDEV</sequence>
<protein>
    <submittedName>
        <fullName evidence="1">Transposase</fullName>
    </submittedName>
</protein>
<evidence type="ECO:0000313" key="1">
    <source>
        <dbReference type="EMBL" id="KHM53096.1"/>
    </source>
</evidence>
<organism evidence="1 2">
    <name type="scientific">Anaerovibrio lipolyticus</name>
    <dbReference type="NCBI Taxonomy" id="82374"/>
    <lineage>
        <taxon>Bacteria</taxon>
        <taxon>Bacillati</taxon>
        <taxon>Bacillota</taxon>
        <taxon>Negativicutes</taxon>
        <taxon>Selenomonadales</taxon>
        <taxon>Selenomonadaceae</taxon>
        <taxon>Anaerovibrio</taxon>
    </lineage>
</organism>
<accession>A0A0B2K2V0</accession>
<dbReference type="AlphaFoldDB" id="A0A0B2K2V0"/>
<reference evidence="1 2" key="1">
    <citation type="journal article" date="2013" name="PLoS ONE">
        <title>Identification and characterization of three novel lipases belonging to families II and V from Anaerovibrio lipolyticus 5ST.</title>
        <authorList>
            <person name="Prive F."/>
            <person name="Kaderbhai N.N."/>
            <person name="Girdwood S."/>
            <person name="Worgan H.J."/>
            <person name="Pinloche E."/>
            <person name="Scollan N.D."/>
            <person name="Huws S.A."/>
            <person name="Newbold C.J."/>
        </authorList>
    </citation>
    <scope>NUCLEOTIDE SEQUENCE [LARGE SCALE GENOMIC DNA]</scope>
    <source>
        <strain evidence="1 2">5S</strain>
    </source>
</reference>
<evidence type="ECO:0000313" key="2">
    <source>
        <dbReference type="Proteomes" id="UP000030993"/>
    </source>
</evidence>
<dbReference type="Proteomes" id="UP000030993">
    <property type="component" value="Unassembled WGS sequence"/>
</dbReference>
<gene>
    <name evidence="1" type="ORF">NZ47_01015</name>
</gene>
<feature type="non-terminal residue" evidence="1">
    <location>
        <position position="44"/>
    </location>
</feature>
<keyword evidence="2" id="KW-1185">Reference proteome</keyword>